<organism evidence="2 3">
    <name type="scientific">Exophiala mesophila</name>
    <name type="common">Black yeast-like fungus</name>
    <dbReference type="NCBI Taxonomy" id="212818"/>
    <lineage>
        <taxon>Eukaryota</taxon>
        <taxon>Fungi</taxon>
        <taxon>Dikarya</taxon>
        <taxon>Ascomycota</taxon>
        <taxon>Pezizomycotina</taxon>
        <taxon>Eurotiomycetes</taxon>
        <taxon>Chaetothyriomycetidae</taxon>
        <taxon>Chaetothyriales</taxon>
        <taxon>Herpotrichiellaceae</taxon>
        <taxon>Exophiala</taxon>
    </lineage>
</organism>
<dbReference type="InterPro" id="IPR021858">
    <property type="entry name" value="Fun_TF"/>
</dbReference>
<feature type="region of interest" description="Disordered" evidence="1">
    <location>
        <begin position="1"/>
        <end position="67"/>
    </location>
</feature>
<sequence>MAPTSTFINYSHPSEQNERQNRRTVASYIGTHYRNRSKPSARLQRDREKSSNRDQNKPKGEVPSPASAISALRLPWQKAASPEEKGLTASKAGDNVYLAHDKHGFRSDPFSTYPIQPRAHLSKTVDFFLRYYGPAHLICPENLSAEAGTLAIRQIFQYALDDALLFEAMMAVSQAGMTARCWSVDGPDKDALLHYNRTVNRLRSLLDQNMAYSQDAVLFAIVALMGVDYLLNDMVAYGTHIEGMRRIIALRGGLDKLGWPTILKPLVISVESFWTYICTNPPQPEASSSDAQLPPSATADYVDIACPYVRKSSADLFEMIQGLPLGFRRLALNYRLSVPVMALIYGVVSNKDEVHAPDYESGPSEVNAANHQEWLYCLRLLSDGNITAVERTCCIGLMLTIVDRSHSAGHSPHYRRQIRHHAKELSSGEGKFLQEDVSDMFLWVSLNIVGRVFQKRAQEQGSGLGEEDKIELLLVLVRRHAALKWDDVLARMNKFIPAPRQEGDWRYAWQLGHKLLWAREACESPMRSNIFVKQASESPSLVGVRKLQGLPKGTR</sequence>
<feature type="compositionally biased region" description="Polar residues" evidence="1">
    <location>
        <begin position="1"/>
        <end position="14"/>
    </location>
</feature>
<dbReference type="PANTHER" id="PTHR37540">
    <property type="entry name" value="TRANSCRIPTION FACTOR (ACR-2), PUTATIVE-RELATED-RELATED"/>
    <property type="match status" value="1"/>
</dbReference>
<feature type="compositionally biased region" description="Basic and acidic residues" evidence="1">
    <location>
        <begin position="43"/>
        <end position="60"/>
    </location>
</feature>
<dbReference type="Pfam" id="PF11951">
    <property type="entry name" value="Fungal_trans_2"/>
    <property type="match status" value="1"/>
</dbReference>
<comment type="caution">
    <text evidence="2">The sequence shown here is derived from an EMBL/GenBank/DDBJ whole genome shotgun (WGS) entry which is preliminary data.</text>
</comment>
<dbReference type="Proteomes" id="UP000288859">
    <property type="component" value="Unassembled WGS sequence"/>
</dbReference>
<proteinExistence type="predicted"/>
<evidence type="ECO:0008006" key="4">
    <source>
        <dbReference type="Google" id="ProtNLM"/>
    </source>
</evidence>
<evidence type="ECO:0000313" key="2">
    <source>
        <dbReference type="EMBL" id="RVX69609.1"/>
    </source>
</evidence>
<dbReference type="EMBL" id="NAJM01000028">
    <property type="protein sequence ID" value="RVX69609.1"/>
    <property type="molecule type" value="Genomic_DNA"/>
</dbReference>
<evidence type="ECO:0000256" key="1">
    <source>
        <dbReference type="SAM" id="MobiDB-lite"/>
    </source>
</evidence>
<reference evidence="2 3" key="1">
    <citation type="submission" date="2017-03" db="EMBL/GenBank/DDBJ databases">
        <title>Genomes of endolithic fungi from Antarctica.</title>
        <authorList>
            <person name="Coleine C."/>
            <person name="Masonjones S."/>
            <person name="Stajich J.E."/>
        </authorList>
    </citation>
    <scope>NUCLEOTIDE SEQUENCE [LARGE SCALE GENOMIC DNA]</scope>
    <source>
        <strain evidence="2 3">CCFEE 6314</strain>
    </source>
</reference>
<dbReference type="OrthoDB" id="4159781at2759"/>
<dbReference type="PANTHER" id="PTHR37540:SF5">
    <property type="entry name" value="TRANSCRIPTION FACTOR DOMAIN-CONTAINING PROTEIN"/>
    <property type="match status" value="1"/>
</dbReference>
<gene>
    <name evidence="2" type="ORF">B0A52_06673</name>
</gene>
<name>A0A438N1L2_EXOME</name>
<dbReference type="VEuPathDB" id="FungiDB:PV10_03613"/>
<evidence type="ECO:0000313" key="3">
    <source>
        <dbReference type="Proteomes" id="UP000288859"/>
    </source>
</evidence>
<accession>A0A438N1L2</accession>
<dbReference type="AlphaFoldDB" id="A0A438N1L2"/>
<protein>
    <recommendedName>
        <fullName evidence="4">Transcription factor domain-containing protein</fullName>
    </recommendedName>
</protein>